<reference evidence="1 2" key="1">
    <citation type="submission" date="2018-02" db="EMBL/GenBank/DDBJ databases">
        <title>Genome sequence of the basidiomycete white-rot fungus Phlebia centrifuga.</title>
        <authorList>
            <person name="Granchi Z."/>
            <person name="Peng M."/>
            <person name="de Vries R.P."/>
            <person name="Hilden K."/>
            <person name="Makela M.R."/>
            <person name="Grigoriev I."/>
            <person name="Riley R."/>
        </authorList>
    </citation>
    <scope>NUCLEOTIDE SEQUENCE [LARGE SCALE GENOMIC DNA]</scope>
    <source>
        <strain evidence="1 2">FBCC195</strain>
    </source>
</reference>
<protein>
    <submittedName>
        <fullName evidence="1">Uncharacterized protein</fullName>
    </submittedName>
</protein>
<dbReference type="AlphaFoldDB" id="A0A2R6NQ46"/>
<evidence type="ECO:0000313" key="1">
    <source>
        <dbReference type="EMBL" id="PSR74670.1"/>
    </source>
</evidence>
<dbReference type="EMBL" id="MLYV02000970">
    <property type="protein sequence ID" value="PSR74670.1"/>
    <property type="molecule type" value="Genomic_DNA"/>
</dbReference>
<name>A0A2R6NQ46_9APHY</name>
<proteinExistence type="predicted"/>
<dbReference type="Proteomes" id="UP000186601">
    <property type="component" value="Unassembled WGS sequence"/>
</dbReference>
<organism evidence="1 2">
    <name type="scientific">Hermanssonia centrifuga</name>
    <dbReference type="NCBI Taxonomy" id="98765"/>
    <lineage>
        <taxon>Eukaryota</taxon>
        <taxon>Fungi</taxon>
        <taxon>Dikarya</taxon>
        <taxon>Basidiomycota</taxon>
        <taxon>Agaricomycotina</taxon>
        <taxon>Agaricomycetes</taxon>
        <taxon>Polyporales</taxon>
        <taxon>Meruliaceae</taxon>
        <taxon>Hermanssonia</taxon>
    </lineage>
</organism>
<evidence type="ECO:0000313" key="2">
    <source>
        <dbReference type="Proteomes" id="UP000186601"/>
    </source>
</evidence>
<accession>A0A2R6NQ46</accession>
<sequence>MDNQQDPIIEKIIISARPGQALPGLGGSHILPFTSGSRLHPPALLVRKTTPVYTGHPYPYPPYRLLRSYRPLDFLSSSQEGEAHQL</sequence>
<keyword evidence="2" id="KW-1185">Reference proteome</keyword>
<gene>
    <name evidence="1" type="ORF">PHLCEN_2v9661</name>
</gene>
<comment type="caution">
    <text evidence="1">The sequence shown here is derived from an EMBL/GenBank/DDBJ whole genome shotgun (WGS) entry which is preliminary data.</text>
</comment>